<reference evidence="2 3" key="1">
    <citation type="submission" date="2019-03" db="EMBL/GenBank/DDBJ databases">
        <title>Genomic Encyclopedia of Type Strains, Phase IV (KMG-IV): sequencing the most valuable type-strain genomes for metagenomic binning, comparative biology and taxonomic classification.</title>
        <authorList>
            <person name="Goeker M."/>
        </authorList>
    </citation>
    <scope>NUCLEOTIDE SEQUENCE [LARGE SCALE GENOMIC DNA]</scope>
    <source>
        <strain evidence="2 3">DSM 24830</strain>
    </source>
</reference>
<feature type="region of interest" description="Disordered" evidence="1">
    <location>
        <begin position="79"/>
        <end position="119"/>
    </location>
</feature>
<proteinExistence type="predicted"/>
<dbReference type="AlphaFoldDB" id="A0A4R1F450"/>
<evidence type="ECO:0000256" key="1">
    <source>
        <dbReference type="SAM" id="MobiDB-lite"/>
    </source>
</evidence>
<protein>
    <submittedName>
        <fullName evidence="2">Uncharacterized protein</fullName>
    </submittedName>
</protein>
<organism evidence="2 3">
    <name type="scientific">Cocleimonas flava</name>
    <dbReference type="NCBI Taxonomy" id="634765"/>
    <lineage>
        <taxon>Bacteria</taxon>
        <taxon>Pseudomonadati</taxon>
        <taxon>Pseudomonadota</taxon>
        <taxon>Gammaproteobacteria</taxon>
        <taxon>Thiotrichales</taxon>
        <taxon>Thiotrichaceae</taxon>
        <taxon>Cocleimonas</taxon>
    </lineage>
</organism>
<evidence type="ECO:0000313" key="2">
    <source>
        <dbReference type="EMBL" id="TCJ87249.1"/>
    </source>
</evidence>
<accession>A0A4R1F450</accession>
<sequence>MKISELIDKADEYLGVENRKRKSKIKCLKHVLDKLRKREKKLELKFAEGRGNKEKISNELALIHAHRKKGLKLLKQLKEEQKESKRSNDTVIDKDDNDNVKDIDKDNEQKMDKDTDDKS</sequence>
<name>A0A4R1F450_9GAMM</name>
<keyword evidence="3" id="KW-1185">Reference proteome</keyword>
<comment type="caution">
    <text evidence="2">The sequence shown here is derived from an EMBL/GenBank/DDBJ whole genome shotgun (WGS) entry which is preliminary data.</text>
</comment>
<gene>
    <name evidence="2" type="ORF">EV695_1757</name>
</gene>
<dbReference type="Proteomes" id="UP000294887">
    <property type="component" value="Unassembled WGS sequence"/>
</dbReference>
<dbReference type="EMBL" id="SMFQ01000003">
    <property type="protein sequence ID" value="TCJ87249.1"/>
    <property type="molecule type" value="Genomic_DNA"/>
</dbReference>
<evidence type="ECO:0000313" key="3">
    <source>
        <dbReference type="Proteomes" id="UP000294887"/>
    </source>
</evidence>
<dbReference type="RefSeq" id="WP_131905544.1">
    <property type="nucleotide sequence ID" value="NZ_BAAAFU010000004.1"/>
</dbReference>